<feature type="domain" description="Flagellar hook-associated protein 2 C-terminal" evidence="7">
    <location>
        <begin position="231"/>
        <end position="486"/>
    </location>
</feature>
<name>A0ABY9VLM8_9BACI</name>
<evidence type="ECO:0000256" key="3">
    <source>
        <dbReference type="ARBA" id="ARBA00023054"/>
    </source>
</evidence>
<dbReference type="Pfam" id="PF07195">
    <property type="entry name" value="FliD_C"/>
    <property type="match status" value="1"/>
</dbReference>
<dbReference type="InterPro" id="IPR010809">
    <property type="entry name" value="FliD_C"/>
</dbReference>
<dbReference type="RefSeq" id="WP_311072713.1">
    <property type="nucleotide sequence ID" value="NZ_CP134494.1"/>
</dbReference>
<keyword evidence="9" id="KW-1185">Reference proteome</keyword>
<keyword evidence="5" id="KW-0964">Secreted</keyword>
<protein>
    <recommendedName>
        <fullName evidence="5">Flagellar hook-associated protein 2</fullName>
        <shortName evidence="5">HAP2</shortName>
    </recommendedName>
    <alternativeName>
        <fullName evidence="5">Flagellar cap protein</fullName>
    </alternativeName>
</protein>
<evidence type="ECO:0000256" key="5">
    <source>
        <dbReference type="RuleBase" id="RU362066"/>
    </source>
</evidence>
<organism evidence="8 9">
    <name type="scientific">Mesobacillus jeotgali</name>
    <dbReference type="NCBI Taxonomy" id="129985"/>
    <lineage>
        <taxon>Bacteria</taxon>
        <taxon>Bacillati</taxon>
        <taxon>Bacillota</taxon>
        <taxon>Bacilli</taxon>
        <taxon>Bacillales</taxon>
        <taxon>Bacillaceae</taxon>
        <taxon>Mesobacillus</taxon>
    </lineage>
</organism>
<dbReference type="InterPro" id="IPR010810">
    <property type="entry name" value="Flagellin_hook_IN_motif"/>
</dbReference>
<dbReference type="PANTHER" id="PTHR30288:SF0">
    <property type="entry name" value="FLAGELLAR HOOK-ASSOCIATED PROTEIN 2"/>
    <property type="match status" value="1"/>
</dbReference>
<evidence type="ECO:0000259" key="7">
    <source>
        <dbReference type="Pfam" id="PF07195"/>
    </source>
</evidence>
<feature type="domain" description="Flagellar hook-associated protein 2 N-terminal" evidence="6">
    <location>
        <begin position="11"/>
        <end position="107"/>
    </location>
</feature>
<dbReference type="InterPro" id="IPR003481">
    <property type="entry name" value="FliD_N"/>
</dbReference>
<comment type="subcellular location">
    <subcellularLocation>
        <location evidence="5">Secreted</location>
    </subcellularLocation>
    <subcellularLocation>
        <location evidence="5">Bacterial flagellum</location>
    </subcellularLocation>
</comment>
<reference evidence="8 9" key="1">
    <citation type="submission" date="2023-09" db="EMBL/GenBank/DDBJ databases">
        <title>Microbial mechanism of fulvic acid promoting antimony reduction mineralization in rice fields.</title>
        <authorList>
            <person name="Chen G."/>
            <person name="Lan J."/>
        </authorList>
    </citation>
    <scope>NUCLEOTIDE SEQUENCE [LARGE SCALE GENOMIC DNA]</scope>
    <source>
        <strain evidence="8 9">PS1</strain>
    </source>
</reference>
<evidence type="ECO:0000256" key="4">
    <source>
        <dbReference type="ARBA" id="ARBA00023143"/>
    </source>
</evidence>
<dbReference type="Pfam" id="PF07196">
    <property type="entry name" value="Flagellin_IN"/>
    <property type="match status" value="1"/>
</dbReference>
<evidence type="ECO:0000313" key="9">
    <source>
        <dbReference type="Proteomes" id="UP001303324"/>
    </source>
</evidence>
<sequence length="500" mass="55046">MSGMRIGGLASGMDIDQLVSDLMKAERIPLDKLNQKKQYMEWQRDDYRDLNKALLEFDTLIFDSVLKKASYIQKTISNTNPGAVSINNINSTSDFSGTIEVHNLASAGSMYSNSQVTIDPTVKLADLGIGSQAITIRSTAKDGTLGTEKTVTIDSATDTLDSVIAKINSQTDVSAYYDKTKGTLSLIAKNTGDVLNSSEIVIGSDGNFWTQMNMASDNETAKLQGTGASGVNASLTYNGMPIEKSTNTFNINGVEFKLNNTTTEPVTFSSSTDTEAVLSTIMKFVDGYNSLIENIQGKLEEKKYRDFQPLSTEQKDAMKEKDIERWEEKARSGTLRGDSILSGALNNMRLSLYTTVTGLTGTDKLFDIGITTSSNYRDGGKLVVNTEKLKAAITENPNALYDLFSKEGTGDAQGLGRRLRDTLKATMVNIEKRAGKTTSINNNFTIGRTLDSIDDQIDRFQERMINVENRYWRQFTAMEKAIQQSNSQSMYLMQQFGGGY</sequence>
<dbReference type="PANTHER" id="PTHR30288">
    <property type="entry name" value="FLAGELLAR CAP/ASSEMBLY PROTEIN FLID"/>
    <property type="match status" value="1"/>
</dbReference>
<keyword evidence="8" id="KW-0969">Cilium</keyword>
<keyword evidence="8" id="KW-0282">Flagellum</keyword>
<comment type="subunit">
    <text evidence="2 5">Homopentamer.</text>
</comment>
<evidence type="ECO:0000313" key="8">
    <source>
        <dbReference type="EMBL" id="WNF22607.1"/>
    </source>
</evidence>
<dbReference type="EMBL" id="CP134494">
    <property type="protein sequence ID" value="WNF22607.1"/>
    <property type="molecule type" value="Genomic_DNA"/>
</dbReference>
<evidence type="ECO:0000256" key="2">
    <source>
        <dbReference type="ARBA" id="ARBA00011255"/>
    </source>
</evidence>
<accession>A0ABY9VLM8</accession>
<keyword evidence="3" id="KW-0175">Coiled coil</keyword>
<proteinExistence type="inferred from homology"/>
<gene>
    <name evidence="8" type="ORF">RH061_21030</name>
</gene>
<comment type="function">
    <text evidence="5">Required for morphogenesis and for the elongation of the flagellar filament by facilitating polymerization of the flagellin monomers at the tip of growing filament. Forms a capping structure, which prevents flagellin subunits (transported through the central channel of the flagellum) from leaking out without polymerization at the distal end.</text>
</comment>
<dbReference type="NCBIfam" id="NF005833">
    <property type="entry name" value="PRK07737.1"/>
    <property type="match status" value="1"/>
</dbReference>
<keyword evidence="4 5" id="KW-0975">Bacterial flagellum</keyword>
<evidence type="ECO:0000256" key="1">
    <source>
        <dbReference type="ARBA" id="ARBA00009764"/>
    </source>
</evidence>
<dbReference type="Pfam" id="PF02465">
    <property type="entry name" value="FliD_N"/>
    <property type="match status" value="1"/>
</dbReference>
<dbReference type="Proteomes" id="UP001303324">
    <property type="component" value="Chromosome"/>
</dbReference>
<keyword evidence="8" id="KW-0966">Cell projection</keyword>
<evidence type="ECO:0000259" key="6">
    <source>
        <dbReference type="Pfam" id="PF02465"/>
    </source>
</evidence>
<dbReference type="InterPro" id="IPR040026">
    <property type="entry name" value="FliD"/>
</dbReference>
<comment type="similarity">
    <text evidence="1 5">Belongs to the FliD family.</text>
</comment>